<dbReference type="Proteomes" id="UP000241048">
    <property type="component" value="Unassembled WGS sequence"/>
</dbReference>
<gene>
    <name evidence="2" type="ORF">C7U56_03595</name>
</gene>
<evidence type="ECO:0000313" key="3">
    <source>
        <dbReference type="Proteomes" id="UP000241048"/>
    </source>
</evidence>
<accession>A0A2T3FUQ3</accession>
<dbReference type="GO" id="GO:0003676">
    <property type="term" value="F:nucleic acid binding"/>
    <property type="evidence" value="ECO:0007669"/>
    <property type="project" value="InterPro"/>
</dbReference>
<reference evidence="2 3" key="1">
    <citation type="submission" date="2018-03" db="EMBL/GenBank/DDBJ databases">
        <title>Lachnoclostridium SNUG30386 gen.nov., sp.nov., isolated from human faeces.</title>
        <authorList>
            <person name="Seo B."/>
            <person name="Jeon K."/>
            <person name="Ko G."/>
        </authorList>
    </citation>
    <scope>NUCLEOTIDE SEQUENCE [LARGE SCALE GENOMIC DNA]</scope>
    <source>
        <strain evidence="2 3">SNUG30386</strain>
    </source>
</reference>
<dbReference type="RefSeq" id="WP_107000167.1">
    <property type="nucleotide sequence ID" value="NZ_JAQCTY010000005.1"/>
</dbReference>
<sequence length="369" mass="42566">MITIQNPLTFTSSYPPKRLGAISDLLFFDIETTGFSGDYASVYLIGCVWHDGNTWILTQYFAETRDAEEEVLDAFFALLRTKRILVHFNGDGFDIPFLTKRCVFYKKDWNFEAVESFDIYKKIRPLKKLLGLENLKQKSIERFLGIAREDKYNGGQLIEVYGEYLQTHSELLKHLLILHNEDDLKGMPQILPILAYPDFLTGDFSFKGSESRDIPYADGNSEKHLLLHYESPVSLTSGFQFSIGDLELSAEGNRLTLDLPLYSGELKRFYSDYENYYYMIYEDCAIHKSVGQYVDRSARKKATAKTCYTRAAGLFVPQPLLADGTPMWHECLKADYKSKQLFVPYSEQLFTDPETAVLYLHNYLRELSL</sequence>
<dbReference type="Gene3D" id="3.30.420.10">
    <property type="entry name" value="Ribonuclease H-like superfamily/Ribonuclease H"/>
    <property type="match status" value="1"/>
</dbReference>
<dbReference type="EMBL" id="PYLO01000001">
    <property type="protein sequence ID" value="PST39015.1"/>
    <property type="molecule type" value="Genomic_DNA"/>
</dbReference>
<dbReference type="Pfam" id="PF13482">
    <property type="entry name" value="RNase_H_2"/>
    <property type="match status" value="1"/>
</dbReference>
<name>A0A2T3FUQ3_9CLOT</name>
<feature type="domain" description="YprB ribonuclease H-like" evidence="1">
    <location>
        <begin position="26"/>
        <end position="190"/>
    </location>
</feature>
<dbReference type="InterPro" id="IPR012337">
    <property type="entry name" value="RNaseH-like_sf"/>
</dbReference>
<keyword evidence="2" id="KW-0378">Hydrolase</keyword>
<dbReference type="InterPro" id="IPR038720">
    <property type="entry name" value="YprB_RNase_H-like_dom"/>
</dbReference>
<comment type="caution">
    <text evidence="2">The sequence shown here is derived from an EMBL/GenBank/DDBJ whole genome shotgun (WGS) entry which is preliminary data.</text>
</comment>
<keyword evidence="2" id="KW-0269">Exonuclease</keyword>
<dbReference type="InterPro" id="IPR036397">
    <property type="entry name" value="RNaseH_sf"/>
</dbReference>
<organism evidence="2 3">
    <name type="scientific">Clostridium fessum</name>
    <dbReference type="NCBI Taxonomy" id="2126740"/>
    <lineage>
        <taxon>Bacteria</taxon>
        <taxon>Bacillati</taxon>
        <taxon>Bacillota</taxon>
        <taxon>Clostridia</taxon>
        <taxon>Eubacteriales</taxon>
        <taxon>Clostridiaceae</taxon>
        <taxon>Clostridium</taxon>
    </lineage>
</organism>
<keyword evidence="3" id="KW-1185">Reference proteome</keyword>
<proteinExistence type="predicted"/>
<keyword evidence="2" id="KW-0540">Nuclease</keyword>
<evidence type="ECO:0000259" key="1">
    <source>
        <dbReference type="Pfam" id="PF13482"/>
    </source>
</evidence>
<dbReference type="PANTHER" id="PTHR38462:SF1">
    <property type="entry name" value="YPRB RIBONUCLEASE H-LIKE DOMAIN-CONTAINING PROTEIN"/>
    <property type="match status" value="1"/>
</dbReference>
<dbReference type="SUPFAM" id="SSF53098">
    <property type="entry name" value="Ribonuclease H-like"/>
    <property type="match status" value="1"/>
</dbReference>
<dbReference type="AlphaFoldDB" id="A0A2T3FUQ3"/>
<protein>
    <submittedName>
        <fullName evidence="2">Exonuclease</fullName>
    </submittedName>
</protein>
<evidence type="ECO:0000313" key="2">
    <source>
        <dbReference type="EMBL" id="PST39015.1"/>
    </source>
</evidence>
<dbReference type="GO" id="GO:0004527">
    <property type="term" value="F:exonuclease activity"/>
    <property type="evidence" value="ECO:0007669"/>
    <property type="project" value="UniProtKB-KW"/>
</dbReference>
<dbReference type="PANTHER" id="PTHR38462">
    <property type="entry name" value="EXONUCLEASE-LIKE PROTEIN"/>
    <property type="match status" value="1"/>
</dbReference>